<dbReference type="InterPro" id="IPR036195">
    <property type="entry name" value="AbfB_ABD_sf"/>
</dbReference>
<protein>
    <submittedName>
        <fullName evidence="5">Uncharacterized protein</fullName>
    </submittedName>
</protein>
<evidence type="ECO:0000256" key="1">
    <source>
        <dbReference type="SAM" id="SignalP"/>
    </source>
</evidence>
<evidence type="ECO:0000259" key="2">
    <source>
        <dbReference type="Pfam" id="PF05270"/>
    </source>
</evidence>
<dbReference type="Pfam" id="PF20736">
    <property type="entry name" value="Glyco_hydro127M"/>
    <property type="match status" value="1"/>
</dbReference>
<proteinExistence type="predicted"/>
<dbReference type="Proteomes" id="UP001497512">
    <property type="component" value="Chromosome 2"/>
</dbReference>
<dbReference type="EMBL" id="OZ019894">
    <property type="protein sequence ID" value="CAK9214573.1"/>
    <property type="molecule type" value="Genomic_DNA"/>
</dbReference>
<evidence type="ECO:0000313" key="6">
    <source>
        <dbReference type="Proteomes" id="UP001497512"/>
    </source>
</evidence>
<feature type="chain" id="PRO_5045784289" evidence="1">
    <location>
        <begin position="27"/>
        <end position="913"/>
    </location>
</feature>
<dbReference type="Gene3D" id="2.80.10.50">
    <property type="match status" value="1"/>
</dbReference>
<dbReference type="InterPro" id="IPR049046">
    <property type="entry name" value="Beta-AFase-like_GH127_middle"/>
</dbReference>
<dbReference type="InterPro" id="IPR012878">
    <property type="entry name" value="Beta-AFase-like_GH127_cat"/>
</dbReference>
<dbReference type="SUPFAM" id="SSF110221">
    <property type="entry name" value="AbfB domain"/>
    <property type="match status" value="1"/>
</dbReference>
<dbReference type="SUPFAM" id="SSF48208">
    <property type="entry name" value="Six-hairpin glycosidases"/>
    <property type="match status" value="1"/>
</dbReference>
<dbReference type="Pfam" id="PF05270">
    <property type="entry name" value="AbfB"/>
    <property type="match status" value="1"/>
</dbReference>
<feature type="domain" description="Non-reducing end beta-L-arabinofuranosidase-like GH127 catalytic" evidence="3">
    <location>
        <begin position="120"/>
        <end position="502"/>
    </location>
</feature>
<feature type="domain" description="Non-reducing end beta-L-arabinofuranosidase-like GH127 middle" evidence="4">
    <location>
        <begin position="514"/>
        <end position="614"/>
    </location>
</feature>
<sequence length="913" mass="102374">MAAFPASVVCFLILWLCLRRIIFLHAKECTNIPTEYFSHSLRAHVVTSSESSVHEAALSSFQELEQSSAEKLLPQLRRSFSEKPLQGYFSVGQNQDVKFGRSRSQDGAVKGILKEVSLHNVRLTPGSPQAVAQETNLQYLLMLDVDRMVWNFRKTAGLEAPGTPYGGWESPTSELRGHFVGHYLSAAALMWASTHNMVLLAKLNTLVKALEECQTKLGTGYLSAFPSEFFDRFESIRPVWAPYYTIHKIMAGLLDQYTLIGNVRALDMLMAMTKYFNKRVEAVINQFTIERHWRSLNEETGGMNDVLYRLYCITGDKEHLKLAHLFDKPCFLGPLALQTDNLSGFHSNTHIPVVVGAQMRYEVTGDELYKTIAEYFLKFVNSSHSYVTGGTSVSEFWTDPMRQGDTLRTENQEFCTTYNMLKITRNLFRWTKAVPYADYYERMVLNGVMGLQRGQQAGVMIYMLPLGPGTSKAKSFHGWGTKFDSFWCCYGSGIESFAKLGDSIYFEEDNMLALYVTQFVSSEFSWDEAGILLAQSVGPIRSEDPSIHVKFEILAHEATSKEAVVHIRIPSWTTASHGSASLNGKQLQIPPPGSFLTVVRKWAPGDIILLVLPMTLRLERIQDNRDKYSTLHAILFGPFVMAGLSSGDLRLGPVDNIVMLSKWITPISSEYRTQLYSFRQTHVSGQESSLLCICNMNGSAIMGPVPLEGTDEAGFSTFRLATPLVNDRLQESSNFRYKGNSSFQIDKKVVSFELFNEPGRYLAHNGENSIVTVVNQLSHAQTPDQRFTSGVHTSQPETVDEGVSDFQAADAVFIVCPGLTEEKYTVSFEAVSKPGCFLSSRNDGESEAIHVILRCKLTENDTGFDAMSTFIIEEGFASYHPVSFVARGGSRNFLLAPLSAYQDERYTTYFEIY</sequence>
<reference evidence="5" key="1">
    <citation type="submission" date="2024-02" db="EMBL/GenBank/DDBJ databases">
        <authorList>
            <consortium name="ELIXIR-Norway"/>
            <consortium name="Elixir Norway"/>
        </authorList>
    </citation>
    <scope>NUCLEOTIDE SEQUENCE</scope>
</reference>
<keyword evidence="1" id="KW-0732">Signal</keyword>
<dbReference type="PANTHER" id="PTHR31151:SF0">
    <property type="entry name" value="PROLINE-TRNA LIGASE (DUF1680)"/>
    <property type="match status" value="1"/>
</dbReference>
<gene>
    <name evidence="5" type="ORF">CSSPTR1EN2_LOCUS12299</name>
</gene>
<dbReference type="InterPro" id="IPR008928">
    <property type="entry name" value="6-hairpin_glycosidase_sf"/>
</dbReference>
<organism evidence="5 6">
    <name type="scientific">Sphagnum troendelagicum</name>
    <dbReference type="NCBI Taxonomy" id="128251"/>
    <lineage>
        <taxon>Eukaryota</taxon>
        <taxon>Viridiplantae</taxon>
        <taxon>Streptophyta</taxon>
        <taxon>Embryophyta</taxon>
        <taxon>Bryophyta</taxon>
        <taxon>Sphagnophytina</taxon>
        <taxon>Sphagnopsida</taxon>
        <taxon>Sphagnales</taxon>
        <taxon>Sphagnaceae</taxon>
        <taxon>Sphagnum</taxon>
    </lineage>
</organism>
<dbReference type="Pfam" id="PF07944">
    <property type="entry name" value="Beta-AFase-like_GH127_cat"/>
    <property type="match status" value="1"/>
</dbReference>
<evidence type="ECO:0000259" key="4">
    <source>
        <dbReference type="Pfam" id="PF20736"/>
    </source>
</evidence>
<feature type="domain" description="Alpha-L-arabinofuranosidase B arabinose-binding" evidence="2">
    <location>
        <begin position="795"/>
        <end position="885"/>
    </location>
</feature>
<accession>A0ABP0U8C5</accession>
<feature type="signal peptide" evidence="1">
    <location>
        <begin position="1"/>
        <end position="26"/>
    </location>
</feature>
<evidence type="ECO:0000313" key="5">
    <source>
        <dbReference type="EMBL" id="CAK9214573.1"/>
    </source>
</evidence>
<name>A0ABP0U8C5_9BRYO</name>
<dbReference type="InterPro" id="IPR007934">
    <property type="entry name" value="AbfB_ABD"/>
</dbReference>
<dbReference type="PANTHER" id="PTHR31151">
    <property type="entry name" value="PROLINE-TRNA LIGASE (DUF1680)"/>
    <property type="match status" value="1"/>
</dbReference>
<evidence type="ECO:0000259" key="3">
    <source>
        <dbReference type="Pfam" id="PF07944"/>
    </source>
</evidence>
<keyword evidence="6" id="KW-1185">Reference proteome</keyword>